<dbReference type="Gene3D" id="1.20.1600.10">
    <property type="entry name" value="Outer membrane efflux proteins (OEP)"/>
    <property type="match status" value="1"/>
</dbReference>
<name>A0A2T5IZZ6_9GAMM</name>
<dbReference type="InterPro" id="IPR003423">
    <property type="entry name" value="OMP_efflux"/>
</dbReference>
<evidence type="ECO:0000256" key="2">
    <source>
        <dbReference type="SAM" id="Coils"/>
    </source>
</evidence>
<keyword evidence="2" id="KW-0175">Coiled coil</keyword>
<dbReference type="OrthoDB" id="9772909at2"/>
<dbReference type="Proteomes" id="UP000244223">
    <property type="component" value="Unassembled WGS sequence"/>
</dbReference>
<keyword evidence="4" id="KW-1185">Reference proteome</keyword>
<dbReference type="AlphaFoldDB" id="A0A2T5IZZ6"/>
<dbReference type="GO" id="GO:0015562">
    <property type="term" value="F:efflux transmembrane transporter activity"/>
    <property type="evidence" value="ECO:0007669"/>
    <property type="project" value="InterPro"/>
</dbReference>
<protein>
    <submittedName>
        <fullName evidence="3">Cobalt-zinc-cadmium efflux system outer membrane protein</fullName>
    </submittedName>
</protein>
<dbReference type="PANTHER" id="PTHR30203">
    <property type="entry name" value="OUTER MEMBRANE CATION EFFLUX PROTEIN"/>
    <property type="match status" value="1"/>
</dbReference>
<evidence type="ECO:0000256" key="1">
    <source>
        <dbReference type="ARBA" id="ARBA00007613"/>
    </source>
</evidence>
<sequence length="423" mass="46720">MTGFFLTGAQKASSRHGLPKALSTVIGYICLQISPVQAELITEQEAIKQALSRPMIAIAEKSDIEAAQQTVNEVSLWPNPMVSIERTQVSGDEGRNTELTYQIEQTFDISGHRRLEKKAAQQHLMSVKALQQDQRQAIILEVRQVFLELLYQQQLQEIYQKWQIRLNQAQQTIQKLVKAGEVSGYDSRRLQQELLTASTQSAQIQAEIVLLQHRLAGLTFAQTANELTVTGHLLPLSLPDLKELQQKLNNRSDLAAMDAQINALSHQAEAAGLNKIPDISLGIGQKRISTPTGSSDGISLSLAMPLPVFNQAKTRQLKFLSEADSLRAKRDLRYQQANSVLIGQWQQLEHLAKAAIALRENAMGNAERLSTIAQAAYQAGEVGVLELLDAYRGELSTVQSIITLEYQASLARVTLDSLVGVTL</sequence>
<dbReference type="InterPro" id="IPR010131">
    <property type="entry name" value="MdtP/NodT-like"/>
</dbReference>
<dbReference type="PANTHER" id="PTHR30203:SF24">
    <property type="entry name" value="BLR4935 PROTEIN"/>
    <property type="match status" value="1"/>
</dbReference>
<evidence type="ECO:0000313" key="3">
    <source>
        <dbReference type="EMBL" id="PTQ89636.1"/>
    </source>
</evidence>
<accession>A0A2T5IZZ6</accession>
<evidence type="ECO:0000313" key="4">
    <source>
        <dbReference type="Proteomes" id="UP000244223"/>
    </source>
</evidence>
<dbReference type="EMBL" id="QAON01000006">
    <property type="protein sequence ID" value="PTQ89636.1"/>
    <property type="molecule type" value="Genomic_DNA"/>
</dbReference>
<reference evidence="3 4" key="1">
    <citation type="submission" date="2018-04" db="EMBL/GenBank/DDBJ databases">
        <title>Genomic Encyclopedia of Archaeal and Bacterial Type Strains, Phase II (KMG-II): from individual species to whole genera.</title>
        <authorList>
            <person name="Goeker M."/>
        </authorList>
    </citation>
    <scope>NUCLEOTIDE SEQUENCE [LARGE SCALE GENOMIC DNA]</scope>
    <source>
        <strain evidence="3 4">DSM 5822</strain>
    </source>
</reference>
<comment type="similarity">
    <text evidence="1">Belongs to the outer membrane factor (OMF) (TC 1.B.17) family.</text>
</comment>
<dbReference type="SUPFAM" id="SSF56954">
    <property type="entry name" value="Outer membrane efflux proteins (OEP)"/>
    <property type="match status" value="1"/>
</dbReference>
<comment type="caution">
    <text evidence="3">The sequence shown here is derived from an EMBL/GenBank/DDBJ whole genome shotgun (WGS) entry which is preliminary data.</text>
</comment>
<dbReference type="RefSeq" id="WP_107865589.1">
    <property type="nucleotide sequence ID" value="NZ_QAON01000006.1"/>
</dbReference>
<dbReference type="Pfam" id="PF02321">
    <property type="entry name" value="OEP"/>
    <property type="match status" value="1"/>
</dbReference>
<proteinExistence type="inferred from homology"/>
<gene>
    <name evidence="3" type="ORF">C8N29_106168</name>
</gene>
<feature type="coiled-coil region" evidence="2">
    <location>
        <begin position="152"/>
        <end position="179"/>
    </location>
</feature>
<organism evidence="3 4">
    <name type="scientific">Agitococcus lubricus</name>
    <dbReference type="NCBI Taxonomy" id="1077255"/>
    <lineage>
        <taxon>Bacteria</taxon>
        <taxon>Pseudomonadati</taxon>
        <taxon>Pseudomonadota</taxon>
        <taxon>Gammaproteobacteria</taxon>
        <taxon>Moraxellales</taxon>
        <taxon>Moraxellaceae</taxon>
        <taxon>Agitococcus</taxon>
    </lineage>
</organism>